<dbReference type="GeneID" id="94427804"/>
<dbReference type="EMBL" id="MIGC01002047">
    <property type="protein sequence ID" value="PHJ21750.1"/>
    <property type="molecule type" value="Genomic_DNA"/>
</dbReference>
<evidence type="ECO:0000313" key="2">
    <source>
        <dbReference type="EMBL" id="PHJ21750.1"/>
    </source>
</evidence>
<reference evidence="2 3" key="1">
    <citation type="journal article" date="2017" name="Int. J. Parasitol.">
        <title>The genome of the protozoan parasite Cystoisospora suis and a reverse vaccinology approach to identify vaccine candidates.</title>
        <authorList>
            <person name="Palmieri N."/>
            <person name="Shrestha A."/>
            <person name="Ruttkowski B."/>
            <person name="Beck T."/>
            <person name="Vogl C."/>
            <person name="Tomley F."/>
            <person name="Blake D.P."/>
            <person name="Joachim A."/>
        </authorList>
    </citation>
    <scope>NUCLEOTIDE SEQUENCE [LARGE SCALE GENOMIC DNA]</scope>
    <source>
        <strain evidence="2 3">Wien I</strain>
    </source>
</reference>
<dbReference type="VEuPathDB" id="ToxoDB:CSUI_004402"/>
<dbReference type="InterPro" id="IPR036065">
    <property type="entry name" value="BolA-like_sf"/>
</dbReference>
<dbReference type="RefSeq" id="XP_067923430.1">
    <property type="nucleotide sequence ID" value="XM_068064593.1"/>
</dbReference>
<organism evidence="2 3">
    <name type="scientific">Cystoisospora suis</name>
    <dbReference type="NCBI Taxonomy" id="483139"/>
    <lineage>
        <taxon>Eukaryota</taxon>
        <taxon>Sar</taxon>
        <taxon>Alveolata</taxon>
        <taxon>Apicomplexa</taxon>
        <taxon>Conoidasida</taxon>
        <taxon>Coccidia</taxon>
        <taxon>Eucoccidiorida</taxon>
        <taxon>Eimeriorina</taxon>
        <taxon>Sarcocystidae</taxon>
        <taxon>Cystoisospora</taxon>
    </lineage>
</organism>
<proteinExistence type="predicted"/>
<name>A0A2C6KMP8_9APIC</name>
<dbReference type="OrthoDB" id="446277at2759"/>
<feature type="region of interest" description="Disordered" evidence="1">
    <location>
        <begin position="80"/>
        <end position="100"/>
    </location>
</feature>
<dbReference type="AlphaFoldDB" id="A0A2C6KMP8"/>
<dbReference type="Proteomes" id="UP000221165">
    <property type="component" value="Unassembled WGS sequence"/>
</dbReference>
<gene>
    <name evidence="2" type="ORF">CSUI_004402</name>
</gene>
<keyword evidence="3" id="KW-1185">Reference proteome</keyword>
<comment type="caution">
    <text evidence="2">The sequence shown here is derived from an EMBL/GenBank/DDBJ whole genome shotgun (WGS) entry which is preliminary data.</text>
</comment>
<accession>A0A2C6KMP8</accession>
<dbReference type="SUPFAM" id="SSF82657">
    <property type="entry name" value="BolA-like"/>
    <property type="match status" value="1"/>
</dbReference>
<evidence type="ECO:0000256" key="1">
    <source>
        <dbReference type="SAM" id="MobiDB-lite"/>
    </source>
</evidence>
<evidence type="ECO:0000313" key="3">
    <source>
        <dbReference type="Proteomes" id="UP000221165"/>
    </source>
</evidence>
<protein>
    <submittedName>
        <fullName evidence="2">Uncharacterized protein</fullName>
    </submittedName>
</protein>
<sequence>MWCSRRCFSLSSLPPPSVFSLQSTRRVVQRQRLAPPDAPSLHPSHCRATQANTSSLCCMQTRVPLFSSQSGTSCRSFPSFPLSSGASPRHPSRAYASVGRASSPPPCRSLFLSSIRPLSSSRLYHHTSHSSPRTPFCCSLPFCPSSPLSSSPSHAPLRQVPANASCSCCSSSSPSELPFTNRKRTTLLHDRENTAPPLSPFFFSPPPSWCRSAHKFAAPPCPNLLLLRRTLQERFHPILFHIKNDTTMGNYVYDQHFKGILCSPLFEGKSYKEINAMVGRVLEDIGMNKSRVKLHCQPPSLMPVST</sequence>